<evidence type="ECO:0000256" key="1">
    <source>
        <dbReference type="SAM" id="MobiDB-lite"/>
    </source>
</evidence>
<feature type="compositionally biased region" description="Basic and acidic residues" evidence="1">
    <location>
        <begin position="629"/>
        <end position="640"/>
    </location>
</feature>
<feature type="region of interest" description="Disordered" evidence="1">
    <location>
        <begin position="401"/>
        <end position="434"/>
    </location>
</feature>
<dbReference type="InterPro" id="IPR036047">
    <property type="entry name" value="F-box-like_dom_sf"/>
</dbReference>
<evidence type="ECO:0000313" key="3">
    <source>
        <dbReference type="EMBL" id="ESZ95443.1"/>
    </source>
</evidence>
<evidence type="ECO:0000313" key="4">
    <source>
        <dbReference type="Proteomes" id="UP000019487"/>
    </source>
</evidence>
<dbReference type="STRING" id="1432307.W9CHL2"/>
<dbReference type="EMBL" id="AYSA01000186">
    <property type="protein sequence ID" value="ESZ95443.1"/>
    <property type="molecule type" value="Genomic_DNA"/>
</dbReference>
<sequence>MPQKIVLIRLSKRLNPFRKIWHTERSQRILDWAGLEPWSEVQIENRNTKNKNNMEKHTGSTEKEIFNDRMSDKKKGGLGLPMECESAIAQYLPTADLLALSLVSKHLRDLAAEEIYRSFHIVFPSEEHDKVQCPVDSLAAGLNTFVTSDYNYSRHLKEIILEPLLGGEKSEQDYRAYLYDTTCGKFLNTMLLLTLRKTEALETFKWDIRVELSKEVLKELHRIDALQHFHVRMQAVRSISASPTNPSPTSSTYNASIPIFPHHLSVVQSSITAAKTKQSGSDSRSTVNKGMSRTISGFKNLKTLSVLDMDNLHYLSEIQECIENSSTTLYSLKLSFSEELASRSRKPSPQSLPADDVTETEDYFGPVVQAPGSSQDVEPDTNSFSKVLRAAQERRAHEAALGKIFGIEPSSSKGGADSTTRKEGESEREQKGSKGEAAIVKMFLDIPKQAAKYMAEQNFTVPDDIRKSVQALIEKALQPCVETLKKRDEPADKLDSSDTEEVSGEQSKSSIVVNPVDEGTMDVVESQDEPSLFDESKTATKAAKFKEIVDPDDIDIEEPEAQEFMEDLETLEGVTTGPETNSETVSMEAQGHQASEAVGETTAPEPLHILGVDSAEKAEQTSKQVDTNSKGEPKGTETHINDANNEMSEYIRKTRGLALRSLSIYLIPLRTSVITKAIDISVLRSITLLEVGGQTSFWNLIARENKVNPLPLHEIYTDHVTLPFLECVGQLRKVTMLCMLERPSKKKVESTAVSTTVTMAQIRKLVLKKHAPTLKVLSIHQEKRSRLESSFAWDLDTKSAVLLCRSARNLEELAAAFDVSIMHIINQNLSGLKNLRALHAIDFRSEDTCFWVSREFRKFTVDSIAHNPDCKLEYIALKNSIIRLFRRVKRCPLPKLREVGLLFGKAKSQLDFAYQVTEAAAANGGSGSGSGAAGQLTGLDLEGQTLDMALGQSMIENILDINTTESPSSEDEDDYDDEFADEVGVGSMGMKVESVDGFKFHDIQGVRIFEKDVVWKRL</sequence>
<keyword evidence="4" id="KW-1185">Reference proteome</keyword>
<dbReference type="InterPro" id="IPR001810">
    <property type="entry name" value="F-box_dom"/>
</dbReference>
<dbReference type="Pfam" id="PF12937">
    <property type="entry name" value="F-box-like"/>
    <property type="match status" value="1"/>
</dbReference>
<comment type="caution">
    <text evidence="3">The sequence shown here is derived from an EMBL/GenBank/DDBJ whole genome shotgun (WGS) entry which is preliminary data.</text>
</comment>
<feature type="compositionally biased region" description="Basic and acidic residues" evidence="1">
    <location>
        <begin position="487"/>
        <end position="496"/>
    </location>
</feature>
<feature type="region of interest" description="Disordered" evidence="1">
    <location>
        <begin position="617"/>
        <end position="644"/>
    </location>
</feature>
<proteinExistence type="predicted"/>
<feature type="compositionally biased region" description="Basic and acidic residues" evidence="1">
    <location>
        <begin position="419"/>
        <end position="434"/>
    </location>
</feature>
<accession>W9CHL2</accession>
<dbReference type="Proteomes" id="UP000019487">
    <property type="component" value="Unassembled WGS sequence"/>
</dbReference>
<organism evidence="3 4">
    <name type="scientific">Sclerotinia borealis (strain F-4128)</name>
    <dbReference type="NCBI Taxonomy" id="1432307"/>
    <lineage>
        <taxon>Eukaryota</taxon>
        <taxon>Fungi</taxon>
        <taxon>Dikarya</taxon>
        <taxon>Ascomycota</taxon>
        <taxon>Pezizomycotina</taxon>
        <taxon>Leotiomycetes</taxon>
        <taxon>Helotiales</taxon>
        <taxon>Sclerotiniaceae</taxon>
        <taxon>Sclerotinia</taxon>
    </lineage>
</organism>
<reference evidence="3 4" key="1">
    <citation type="journal article" date="2014" name="Genome Announc.">
        <title>Draft genome sequence of Sclerotinia borealis, a psychrophilic plant pathogenic fungus.</title>
        <authorList>
            <person name="Mardanov A.V."/>
            <person name="Beletsky A.V."/>
            <person name="Kadnikov V.V."/>
            <person name="Ignatov A.N."/>
            <person name="Ravin N.V."/>
        </authorList>
    </citation>
    <scope>NUCLEOTIDE SEQUENCE [LARGE SCALE GENOMIC DNA]</scope>
    <source>
        <strain evidence="4">F-4157</strain>
    </source>
</reference>
<dbReference type="OrthoDB" id="4200124at2759"/>
<dbReference type="PROSITE" id="PS50181">
    <property type="entry name" value="FBOX"/>
    <property type="match status" value="1"/>
</dbReference>
<name>W9CHL2_SCLBF</name>
<evidence type="ECO:0000259" key="2">
    <source>
        <dbReference type="PROSITE" id="PS50181"/>
    </source>
</evidence>
<gene>
    <name evidence="3" type="ORF">SBOR_4184</name>
</gene>
<feature type="domain" description="F-box" evidence="2">
    <location>
        <begin position="74"/>
        <end position="119"/>
    </location>
</feature>
<protein>
    <recommendedName>
        <fullName evidence="2">F-box domain-containing protein</fullName>
    </recommendedName>
</protein>
<dbReference type="AlphaFoldDB" id="W9CHL2"/>
<feature type="region of interest" description="Disordered" evidence="1">
    <location>
        <begin position="487"/>
        <end position="518"/>
    </location>
</feature>
<dbReference type="SUPFAM" id="SSF81383">
    <property type="entry name" value="F-box domain"/>
    <property type="match status" value="1"/>
</dbReference>
<dbReference type="HOGENOM" id="CLU_008260_0_0_1"/>